<proteinExistence type="predicted"/>
<reference evidence="3 4" key="1">
    <citation type="submission" date="2020-09" db="EMBL/GenBank/DDBJ databases">
        <title>Diversity and distribution of actinomycetes associated with coral in the coast of Hainan.</title>
        <authorList>
            <person name="Li F."/>
        </authorList>
    </citation>
    <scope>NUCLEOTIDE SEQUENCE [LARGE SCALE GENOMIC DNA]</scope>
    <source>
        <strain evidence="3 4">HNM0947</strain>
    </source>
</reference>
<name>A0ABR9PEH7_9ACTN</name>
<dbReference type="GO" id="GO:0016787">
    <property type="term" value="F:hydrolase activity"/>
    <property type="evidence" value="ECO:0007669"/>
    <property type="project" value="UniProtKB-KW"/>
</dbReference>
<dbReference type="Proteomes" id="UP000806528">
    <property type="component" value="Unassembled WGS sequence"/>
</dbReference>
<dbReference type="PIRSF" id="PIRSF029171">
    <property type="entry name" value="Esterase_LipA"/>
    <property type="match status" value="1"/>
</dbReference>
<dbReference type="EMBL" id="JADBGI010000038">
    <property type="protein sequence ID" value="MBE3002242.1"/>
    <property type="molecule type" value="Genomic_DNA"/>
</dbReference>
<dbReference type="SUPFAM" id="SSF53474">
    <property type="entry name" value="alpha/beta-Hydrolases"/>
    <property type="match status" value="1"/>
</dbReference>
<keyword evidence="3" id="KW-0378">Hydrolase</keyword>
<evidence type="ECO:0000313" key="3">
    <source>
        <dbReference type="EMBL" id="MBE3002242.1"/>
    </source>
</evidence>
<dbReference type="PANTHER" id="PTHR34853:SF1">
    <property type="entry name" value="LIPASE 5"/>
    <property type="match status" value="1"/>
</dbReference>
<feature type="region of interest" description="Disordered" evidence="1">
    <location>
        <begin position="30"/>
        <end position="54"/>
    </location>
</feature>
<evidence type="ECO:0000256" key="1">
    <source>
        <dbReference type="SAM" id="MobiDB-lite"/>
    </source>
</evidence>
<keyword evidence="4" id="KW-1185">Reference proteome</keyword>
<evidence type="ECO:0000256" key="2">
    <source>
        <dbReference type="SAM" id="SignalP"/>
    </source>
</evidence>
<evidence type="ECO:0000313" key="4">
    <source>
        <dbReference type="Proteomes" id="UP000806528"/>
    </source>
</evidence>
<protein>
    <submittedName>
        <fullName evidence="3">Alpha/beta hydrolase</fullName>
    </submittedName>
</protein>
<dbReference type="PANTHER" id="PTHR34853">
    <property type="match status" value="1"/>
</dbReference>
<sequence>MSVVERRHPSGPTLPALCAALVLATGTAAAPQAAPGSDPDRRGEPYSVAEIEGTPGLPGAAHNYLVTYGSTGVSGSPVTVSGTIALPPGEPPEEGWPVVGWAHGTTGVSDLCAPSADRPGGPAHEYLSTADAALDPWLEHGYAVVRADFEGLGTPGPHPYLNGTGTAHTVADLVTAAQHVDGRVGGDWIALGHSQGGHAALFAADGDRSGAAGPQSRPLGVVSAAPGGMGVSALVQWFREADPEDEHVVAALPFLPVLLLGAEAAEPSVDAEALLTEEVRPLLEAARTGCMDDIAEAARDLSADTLFEEDARTTELEDYLRSQEPHRLEPDLPALVVQGTEDELVPAEDTEELVAALAERTSAELEYRTYEGADHRGVLEDSFDDALAFAERLREGSGR</sequence>
<dbReference type="Gene3D" id="3.40.50.1820">
    <property type="entry name" value="alpha/beta hydrolase"/>
    <property type="match status" value="2"/>
</dbReference>
<dbReference type="RefSeq" id="WP_193124828.1">
    <property type="nucleotide sequence ID" value="NZ_JADBGI010000038.1"/>
</dbReference>
<comment type="caution">
    <text evidence="3">The sequence shown here is derived from an EMBL/GenBank/DDBJ whole genome shotgun (WGS) entry which is preliminary data.</text>
</comment>
<dbReference type="InterPro" id="IPR005152">
    <property type="entry name" value="Lipase_secreted"/>
</dbReference>
<feature type="signal peptide" evidence="2">
    <location>
        <begin position="1"/>
        <end position="33"/>
    </location>
</feature>
<organism evidence="3 4">
    <name type="scientific">Nocardiopsis coralli</name>
    <dbReference type="NCBI Taxonomy" id="2772213"/>
    <lineage>
        <taxon>Bacteria</taxon>
        <taxon>Bacillati</taxon>
        <taxon>Actinomycetota</taxon>
        <taxon>Actinomycetes</taxon>
        <taxon>Streptosporangiales</taxon>
        <taxon>Nocardiopsidaceae</taxon>
        <taxon>Nocardiopsis</taxon>
    </lineage>
</organism>
<accession>A0ABR9PEH7</accession>
<dbReference type="Pfam" id="PF03583">
    <property type="entry name" value="LIP"/>
    <property type="match status" value="1"/>
</dbReference>
<feature type="chain" id="PRO_5045676034" evidence="2">
    <location>
        <begin position="34"/>
        <end position="399"/>
    </location>
</feature>
<keyword evidence="2" id="KW-0732">Signal</keyword>
<gene>
    <name evidence="3" type="ORF">IDM40_26600</name>
</gene>
<dbReference type="InterPro" id="IPR029058">
    <property type="entry name" value="AB_hydrolase_fold"/>
</dbReference>